<organism evidence="1 2">
    <name type="scientific">Nepenthes gracilis</name>
    <name type="common">Slender pitcher plant</name>
    <dbReference type="NCBI Taxonomy" id="150966"/>
    <lineage>
        <taxon>Eukaryota</taxon>
        <taxon>Viridiplantae</taxon>
        <taxon>Streptophyta</taxon>
        <taxon>Embryophyta</taxon>
        <taxon>Tracheophyta</taxon>
        <taxon>Spermatophyta</taxon>
        <taxon>Magnoliopsida</taxon>
        <taxon>eudicotyledons</taxon>
        <taxon>Gunneridae</taxon>
        <taxon>Pentapetalae</taxon>
        <taxon>Caryophyllales</taxon>
        <taxon>Nepenthaceae</taxon>
        <taxon>Nepenthes</taxon>
    </lineage>
</organism>
<dbReference type="AlphaFoldDB" id="A0AAD3TKM8"/>
<accession>A0AAD3TKM8</accession>
<keyword evidence="2" id="KW-1185">Reference proteome</keyword>
<dbReference type="Proteomes" id="UP001279734">
    <property type="component" value="Unassembled WGS sequence"/>
</dbReference>
<sequence>MESWALSPNNLAPELTLIVHQMLSHHQSIIQTSIELLSCVLGNHDGRIKAAKPIAKALGVDVWLNQEIVSQTMSKMLLRGATDSIDDLK</sequence>
<evidence type="ECO:0000313" key="1">
    <source>
        <dbReference type="EMBL" id="GMH30698.1"/>
    </source>
</evidence>
<reference evidence="1" key="1">
    <citation type="submission" date="2023-05" db="EMBL/GenBank/DDBJ databases">
        <title>Nepenthes gracilis genome sequencing.</title>
        <authorList>
            <person name="Fukushima K."/>
        </authorList>
    </citation>
    <scope>NUCLEOTIDE SEQUENCE</scope>
    <source>
        <strain evidence="1">SING2019-196</strain>
    </source>
</reference>
<dbReference type="EMBL" id="BSYO01000038">
    <property type="protein sequence ID" value="GMH30698.1"/>
    <property type="molecule type" value="Genomic_DNA"/>
</dbReference>
<name>A0AAD3TKM8_NEPGR</name>
<protein>
    <submittedName>
        <fullName evidence="1">Uncharacterized protein</fullName>
    </submittedName>
</protein>
<proteinExistence type="predicted"/>
<comment type="caution">
    <text evidence="1">The sequence shown here is derived from an EMBL/GenBank/DDBJ whole genome shotgun (WGS) entry which is preliminary data.</text>
</comment>
<evidence type="ECO:0000313" key="2">
    <source>
        <dbReference type="Proteomes" id="UP001279734"/>
    </source>
</evidence>
<gene>
    <name evidence="1" type="ORF">Nepgr_032541</name>
</gene>